<comment type="caution">
    <text evidence="1">The sequence shown here is derived from an EMBL/GenBank/DDBJ whole genome shotgun (WGS) entry which is preliminary data.</text>
</comment>
<protein>
    <submittedName>
        <fullName evidence="1">Riboflavin biosynthesis protein</fullName>
    </submittedName>
</protein>
<keyword evidence="2" id="KW-1185">Reference proteome</keyword>
<gene>
    <name evidence="1" type="primary">g3864</name>
    <name evidence="1" type="ORF">NpPPO83_00003864</name>
</gene>
<dbReference type="Proteomes" id="UP001165186">
    <property type="component" value="Unassembled WGS sequence"/>
</dbReference>
<sequence length="304" mass="31565">MASSTSTTAPGAPPPETRDALHFPHADAAVLAPYLPPRPSSSSTTTTTAAPPDQPRRPFVTLTFATSLDSALALAPGTQTALSGPASKAMTHHLRSRHAAILVGAGTAVADNPSLNCRIAGVGGYGGEEPLAGQPRPVVVDPRARWDWGGEGRGAGLAKVLRLAREGRGRAPWVVVAEGMGARVGEGRRTVLEGSGGKVLEVRVGEDGKMEWKDILAVLTREGIDSVMIEGGAGVINALLEPRNMQLVDSVVVTIAPTWLGQGGVVVSPPRREEKGTAVAAARLKDIKWCPLGEDVVLCGRLQS</sequence>
<accession>A0ACB5SFT3</accession>
<proteinExistence type="predicted"/>
<name>A0ACB5SFT3_9PEZI</name>
<reference evidence="1" key="1">
    <citation type="submission" date="2024-09" db="EMBL/GenBank/DDBJ databases">
        <title>Draft Genome Sequences of Neofusicoccum parvum.</title>
        <authorList>
            <person name="Ashida A."/>
            <person name="Camagna M."/>
            <person name="Tanaka A."/>
            <person name="Takemoto D."/>
        </authorList>
    </citation>
    <scope>NUCLEOTIDE SEQUENCE</scope>
    <source>
        <strain evidence="1">PPO83</strain>
    </source>
</reference>
<evidence type="ECO:0000313" key="1">
    <source>
        <dbReference type="EMBL" id="GME39012.1"/>
    </source>
</evidence>
<dbReference type="EMBL" id="BSXG01000086">
    <property type="protein sequence ID" value="GME39012.1"/>
    <property type="molecule type" value="Genomic_DNA"/>
</dbReference>
<evidence type="ECO:0000313" key="2">
    <source>
        <dbReference type="Proteomes" id="UP001165186"/>
    </source>
</evidence>
<organism evidence="1 2">
    <name type="scientific">Neofusicoccum parvum</name>
    <dbReference type="NCBI Taxonomy" id="310453"/>
    <lineage>
        <taxon>Eukaryota</taxon>
        <taxon>Fungi</taxon>
        <taxon>Dikarya</taxon>
        <taxon>Ascomycota</taxon>
        <taxon>Pezizomycotina</taxon>
        <taxon>Dothideomycetes</taxon>
        <taxon>Dothideomycetes incertae sedis</taxon>
        <taxon>Botryosphaeriales</taxon>
        <taxon>Botryosphaeriaceae</taxon>
        <taxon>Neofusicoccum</taxon>
    </lineage>
</organism>